<reference evidence="4 5" key="1">
    <citation type="journal article" date="2021" name="Sci. Rep.">
        <title>The distribution of antibiotic resistance genes in chicken gut microbiota commensals.</title>
        <authorList>
            <person name="Juricova H."/>
            <person name="Matiasovicova J."/>
            <person name="Kubasova T."/>
            <person name="Cejkova D."/>
            <person name="Rychlik I."/>
        </authorList>
    </citation>
    <scope>NUCLEOTIDE SEQUENCE [LARGE SCALE GENOMIC DNA]</scope>
    <source>
        <strain evidence="4 5">An794</strain>
    </source>
</reference>
<dbReference type="EMBL" id="JACSNQ010000002">
    <property type="protein sequence ID" value="MBM6774225.1"/>
    <property type="molecule type" value="Genomic_DNA"/>
</dbReference>
<dbReference type="Gene3D" id="3.90.79.10">
    <property type="entry name" value="Nucleoside Triphosphate Pyrophosphohydrolase"/>
    <property type="match status" value="1"/>
</dbReference>
<dbReference type="Pfam" id="PF00293">
    <property type="entry name" value="NUDIX"/>
    <property type="match status" value="1"/>
</dbReference>
<protein>
    <submittedName>
        <fullName evidence="4">NUDIX domain-containing protein</fullName>
    </submittedName>
</protein>
<evidence type="ECO:0000256" key="1">
    <source>
        <dbReference type="ARBA" id="ARBA00001946"/>
    </source>
</evidence>
<keyword evidence="2" id="KW-0378">Hydrolase</keyword>
<keyword evidence="5" id="KW-1185">Reference proteome</keyword>
<organism evidence="4 5">
    <name type="scientific">Olsenella profusa</name>
    <dbReference type="NCBI Taxonomy" id="138595"/>
    <lineage>
        <taxon>Bacteria</taxon>
        <taxon>Bacillati</taxon>
        <taxon>Actinomycetota</taxon>
        <taxon>Coriobacteriia</taxon>
        <taxon>Coriobacteriales</taxon>
        <taxon>Atopobiaceae</taxon>
        <taxon>Olsenella</taxon>
    </lineage>
</organism>
<dbReference type="PROSITE" id="PS51462">
    <property type="entry name" value="NUDIX"/>
    <property type="match status" value="1"/>
</dbReference>
<name>A0ABS2F046_9ACTN</name>
<accession>A0ABS2F046</accession>
<dbReference type="PROSITE" id="PS00893">
    <property type="entry name" value="NUDIX_BOX"/>
    <property type="match status" value="1"/>
</dbReference>
<dbReference type="InterPro" id="IPR020084">
    <property type="entry name" value="NUDIX_hydrolase_CS"/>
</dbReference>
<evidence type="ECO:0000313" key="5">
    <source>
        <dbReference type="Proteomes" id="UP000712527"/>
    </source>
</evidence>
<dbReference type="PANTHER" id="PTHR43046:SF16">
    <property type="entry name" value="ADP-RIBOSE PYROPHOSPHATASE YJHB-RELATED"/>
    <property type="match status" value="1"/>
</dbReference>
<feature type="domain" description="Nudix hydrolase" evidence="3">
    <location>
        <begin position="19"/>
        <end position="152"/>
    </location>
</feature>
<dbReference type="CDD" id="cd18879">
    <property type="entry name" value="NUDIX_Hydrolase"/>
    <property type="match status" value="1"/>
</dbReference>
<dbReference type="Proteomes" id="UP000712527">
    <property type="component" value="Unassembled WGS sequence"/>
</dbReference>
<comment type="cofactor">
    <cofactor evidence="1">
        <name>Mg(2+)</name>
        <dbReference type="ChEBI" id="CHEBI:18420"/>
    </cofactor>
</comment>
<dbReference type="RefSeq" id="WP_204792592.1">
    <property type="nucleotide sequence ID" value="NZ_JACSNQ010000002.1"/>
</dbReference>
<comment type="caution">
    <text evidence="4">The sequence shown here is derived from an EMBL/GenBank/DDBJ whole genome shotgun (WGS) entry which is preliminary data.</text>
</comment>
<dbReference type="SUPFAM" id="SSF55811">
    <property type="entry name" value="Nudix"/>
    <property type="match status" value="1"/>
</dbReference>
<evidence type="ECO:0000313" key="4">
    <source>
        <dbReference type="EMBL" id="MBM6774225.1"/>
    </source>
</evidence>
<sequence length="166" mass="18093">MATPDFILALRKKIGHDPLWLVGVTAYVEDGAGRVLLGRRADTGEWALVYGINEPGEEPAATVVREVREETGVDVVPTDLVRVKAARELTVYANGDQTQYLDLMFTCRLAEGGCSEPRVADDESLAVGWFSLDELPEPLAASTRERFAALLAWREAGTSRALFSLG</sequence>
<gene>
    <name evidence="4" type="ORF">H9X80_01485</name>
</gene>
<evidence type="ECO:0000259" key="3">
    <source>
        <dbReference type="PROSITE" id="PS51462"/>
    </source>
</evidence>
<proteinExistence type="predicted"/>
<dbReference type="InterPro" id="IPR000086">
    <property type="entry name" value="NUDIX_hydrolase_dom"/>
</dbReference>
<dbReference type="PANTHER" id="PTHR43046">
    <property type="entry name" value="GDP-MANNOSE MANNOSYL HYDROLASE"/>
    <property type="match status" value="1"/>
</dbReference>
<dbReference type="InterPro" id="IPR015797">
    <property type="entry name" value="NUDIX_hydrolase-like_dom_sf"/>
</dbReference>
<evidence type="ECO:0000256" key="2">
    <source>
        <dbReference type="ARBA" id="ARBA00022801"/>
    </source>
</evidence>